<dbReference type="GeneID" id="87809865"/>
<dbReference type="Gene3D" id="3.40.50.720">
    <property type="entry name" value="NAD(P)-binding Rossmann-like Domain"/>
    <property type="match status" value="1"/>
</dbReference>
<evidence type="ECO:0000256" key="2">
    <source>
        <dbReference type="ARBA" id="ARBA00023445"/>
    </source>
</evidence>
<evidence type="ECO:0000259" key="3">
    <source>
        <dbReference type="Pfam" id="PF01370"/>
    </source>
</evidence>
<sequence length="152" mass="15626">MPVVDPGSLVLVTGASGHLGTHLVKALLDSNFRVRGTVRSAAKGEYLLSLFPGQPLEFTIVEDMSKDGAYDAAVQSVAAVVHNASPVNLEYPGDPADIIGPAVQGVTGLLASLHTHNPAVRRVVQISSIAAIGVPVSGGPLNLTEECKSPTP</sequence>
<dbReference type="InterPro" id="IPR036291">
    <property type="entry name" value="NAD(P)-bd_dom_sf"/>
</dbReference>
<dbReference type="SUPFAM" id="SSF51735">
    <property type="entry name" value="NAD(P)-binding Rossmann-fold domains"/>
    <property type="match status" value="1"/>
</dbReference>
<evidence type="ECO:0000256" key="1">
    <source>
        <dbReference type="ARBA" id="ARBA00023002"/>
    </source>
</evidence>
<accession>A0AAF1BJ95</accession>
<organism evidence="4 5">
    <name type="scientific">Vanrija pseudolonga</name>
    <dbReference type="NCBI Taxonomy" id="143232"/>
    <lineage>
        <taxon>Eukaryota</taxon>
        <taxon>Fungi</taxon>
        <taxon>Dikarya</taxon>
        <taxon>Basidiomycota</taxon>
        <taxon>Agaricomycotina</taxon>
        <taxon>Tremellomycetes</taxon>
        <taxon>Trichosporonales</taxon>
        <taxon>Trichosporonaceae</taxon>
        <taxon>Vanrija</taxon>
    </lineage>
</organism>
<dbReference type="RefSeq" id="XP_062629197.1">
    <property type="nucleotide sequence ID" value="XM_062773212.1"/>
</dbReference>
<gene>
    <name evidence="4" type="primary">ARI1_1</name>
    <name evidence="4" type="ORF">LOC62_05G006689</name>
</gene>
<dbReference type="Proteomes" id="UP000827549">
    <property type="component" value="Chromosome 5"/>
</dbReference>
<keyword evidence="5" id="KW-1185">Reference proteome</keyword>
<dbReference type="GO" id="GO:0016616">
    <property type="term" value="F:oxidoreductase activity, acting on the CH-OH group of donors, NAD or NADP as acceptor"/>
    <property type="evidence" value="ECO:0007669"/>
    <property type="project" value="TreeGrafter"/>
</dbReference>
<proteinExistence type="inferred from homology"/>
<dbReference type="PANTHER" id="PTHR10366">
    <property type="entry name" value="NAD DEPENDENT EPIMERASE/DEHYDRATASE"/>
    <property type="match status" value="1"/>
</dbReference>
<dbReference type="InterPro" id="IPR050425">
    <property type="entry name" value="NAD(P)_dehydrat-like"/>
</dbReference>
<keyword evidence="1" id="KW-0560">Oxidoreductase</keyword>
<feature type="domain" description="NAD-dependent epimerase/dehydratase" evidence="3">
    <location>
        <begin position="10"/>
        <end position="137"/>
    </location>
</feature>
<dbReference type="InterPro" id="IPR001509">
    <property type="entry name" value="Epimerase_deHydtase"/>
</dbReference>
<name>A0AAF1BJ95_9TREE</name>
<dbReference type="EMBL" id="CP086718">
    <property type="protein sequence ID" value="WOO83171.1"/>
    <property type="molecule type" value="Genomic_DNA"/>
</dbReference>
<dbReference type="PANTHER" id="PTHR10366:SF564">
    <property type="entry name" value="STEROL-4-ALPHA-CARBOXYLATE 3-DEHYDROGENASE, DECARBOXYLATING"/>
    <property type="match status" value="1"/>
</dbReference>
<protein>
    <submittedName>
        <fullName evidence="4">Ketoreductase azaE</fullName>
    </submittedName>
</protein>
<evidence type="ECO:0000313" key="5">
    <source>
        <dbReference type="Proteomes" id="UP000827549"/>
    </source>
</evidence>
<dbReference type="AlphaFoldDB" id="A0AAF1BJ95"/>
<dbReference type="Pfam" id="PF01370">
    <property type="entry name" value="Epimerase"/>
    <property type="match status" value="1"/>
</dbReference>
<reference evidence="4" key="1">
    <citation type="submission" date="2023-10" db="EMBL/GenBank/DDBJ databases">
        <authorList>
            <person name="Noh H."/>
        </authorList>
    </citation>
    <scope>NUCLEOTIDE SEQUENCE</scope>
    <source>
        <strain evidence="4">DUCC4014</strain>
    </source>
</reference>
<comment type="similarity">
    <text evidence="2">Belongs to the NAD(P)-dependent epimerase/dehydratase family. Dihydroflavonol-4-reductase subfamily.</text>
</comment>
<evidence type="ECO:0000313" key="4">
    <source>
        <dbReference type="EMBL" id="WOO83171.1"/>
    </source>
</evidence>